<feature type="region of interest" description="Disordered" evidence="1">
    <location>
        <begin position="75"/>
        <end position="196"/>
    </location>
</feature>
<organism evidence="2 3">
    <name type="scientific">Madurella mycetomatis</name>
    <dbReference type="NCBI Taxonomy" id="100816"/>
    <lineage>
        <taxon>Eukaryota</taxon>
        <taxon>Fungi</taxon>
        <taxon>Dikarya</taxon>
        <taxon>Ascomycota</taxon>
        <taxon>Pezizomycotina</taxon>
        <taxon>Sordariomycetes</taxon>
        <taxon>Sordariomycetidae</taxon>
        <taxon>Sordariales</taxon>
        <taxon>Sordariales incertae sedis</taxon>
        <taxon>Madurella</taxon>
    </lineage>
</organism>
<feature type="region of interest" description="Disordered" evidence="1">
    <location>
        <begin position="214"/>
        <end position="270"/>
    </location>
</feature>
<reference evidence="2 3" key="1">
    <citation type="journal article" date="2016" name="Genome Announc.">
        <title>Genome Sequence of Madurella mycetomatis mm55, Isolated from a Human Mycetoma Case in Sudan.</title>
        <authorList>
            <person name="Smit S."/>
            <person name="Derks M.F."/>
            <person name="Bervoets S."/>
            <person name="Fahal A."/>
            <person name="van Leeuwen W."/>
            <person name="van Belkum A."/>
            <person name="van de Sande W.W."/>
        </authorList>
    </citation>
    <scope>NUCLEOTIDE SEQUENCE [LARGE SCALE GENOMIC DNA]</scope>
    <source>
        <strain evidence="3">mm55</strain>
    </source>
</reference>
<dbReference type="EMBL" id="LCTW02000001">
    <property type="protein sequence ID" value="KXX83404.1"/>
    <property type="molecule type" value="Genomic_DNA"/>
</dbReference>
<dbReference type="AlphaFoldDB" id="A0A150ATP8"/>
<evidence type="ECO:0000256" key="1">
    <source>
        <dbReference type="SAM" id="MobiDB-lite"/>
    </source>
</evidence>
<dbReference type="VEuPathDB" id="FungiDB:MMYC01_200146"/>
<proteinExistence type="predicted"/>
<evidence type="ECO:0000313" key="2">
    <source>
        <dbReference type="EMBL" id="KXX83404.1"/>
    </source>
</evidence>
<feature type="compositionally biased region" description="Basic and acidic residues" evidence="1">
    <location>
        <begin position="216"/>
        <end position="226"/>
    </location>
</feature>
<protein>
    <submittedName>
        <fullName evidence="2">Uncharacterized protein</fullName>
    </submittedName>
</protein>
<accession>A0A150ATP8</accession>
<name>A0A150ATP8_9PEZI</name>
<dbReference type="OrthoDB" id="4572738at2759"/>
<feature type="compositionally biased region" description="Basic residues" evidence="1">
    <location>
        <begin position="100"/>
        <end position="110"/>
    </location>
</feature>
<comment type="caution">
    <text evidence="2">The sequence shown here is derived from an EMBL/GenBank/DDBJ whole genome shotgun (WGS) entry which is preliminary data.</text>
</comment>
<feature type="region of interest" description="Disordered" evidence="1">
    <location>
        <begin position="20"/>
        <end position="46"/>
    </location>
</feature>
<keyword evidence="3" id="KW-1185">Reference proteome</keyword>
<dbReference type="Proteomes" id="UP000078237">
    <property type="component" value="Unassembled WGS sequence"/>
</dbReference>
<evidence type="ECO:0000313" key="3">
    <source>
        <dbReference type="Proteomes" id="UP000078237"/>
    </source>
</evidence>
<sequence length="270" mass="30339">MSLRRRPFLIFDKIQSKGYKDVKRKAPVKTPPPSQYRPGDGFSGREAKTIGVNLLTRNGKQVVWGPPIGVLDLTQSVPHVKQKRSSHRAGWDDNSFAPAHKTKKSRHSKPKTAEEDVNPPSHAVPLATRSTQTDNSVLREITSGTRAKRVPHRKDELHVKTTHSGANTQTRGDRSKRSFPQRTFDDNTYGGSHGTDTVAKSDYIWGSSDQHAGIAVERRDMSEKGFDSWPTHISDTPPHQLRAKSVPSESSDRQNHPRQSARVFRRFNTQ</sequence>
<gene>
    <name evidence="2" type="ORF">MMYC01_200146</name>
</gene>